<dbReference type="EC" id="1.8.1.7" evidence="4 14"/>
<keyword evidence="6 13" id="KW-0285">Flavoprotein</keyword>
<dbReference type="PROSITE" id="PS00076">
    <property type="entry name" value="PYRIDINE_REDOX_1"/>
    <property type="match status" value="1"/>
</dbReference>
<dbReference type="GO" id="GO:0004362">
    <property type="term" value="F:glutathione-disulfide reductase (NADPH) activity"/>
    <property type="evidence" value="ECO:0007669"/>
    <property type="project" value="UniProtKB-EC"/>
</dbReference>
<dbReference type="InterPro" id="IPR036188">
    <property type="entry name" value="FAD/NAD-bd_sf"/>
</dbReference>
<dbReference type="NCBIfam" id="TIGR01421">
    <property type="entry name" value="gluta_reduc_1"/>
    <property type="match status" value="1"/>
</dbReference>
<keyword evidence="14" id="KW-0521">NADP</keyword>
<dbReference type="GO" id="GO:0050661">
    <property type="term" value="F:NADP binding"/>
    <property type="evidence" value="ECO:0007669"/>
    <property type="project" value="InterPro"/>
</dbReference>
<dbReference type="InterPro" id="IPR036071">
    <property type="entry name" value="AMMECR1_dom_sf"/>
</dbReference>
<dbReference type="GO" id="GO:0006749">
    <property type="term" value="P:glutathione metabolic process"/>
    <property type="evidence" value="ECO:0007669"/>
    <property type="project" value="InterPro"/>
</dbReference>
<evidence type="ECO:0000313" key="17">
    <source>
        <dbReference type="Proteomes" id="UP000242875"/>
    </source>
</evidence>
<comment type="caution">
    <text evidence="16">The sequence shown here is derived from an EMBL/GenBank/DDBJ whole genome shotgun (WGS) entry which is preliminary data.</text>
</comment>
<comment type="subunit">
    <text evidence="3">Homodimer.</text>
</comment>
<evidence type="ECO:0000256" key="7">
    <source>
        <dbReference type="ARBA" id="ARBA00022827"/>
    </source>
</evidence>
<dbReference type="Pfam" id="PF02852">
    <property type="entry name" value="Pyr_redox_dim"/>
    <property type="match status" value="1"/>
</dbReference>
<gene>
    <name evidence="16" type="ORF">BZG36_03540</name>
</gene>
<proteinExistence type="inferred from homology"/>
<dbReference type="PRINTS" id="PR00411">
    <property type="entry name" value="PNDRDTASEI"/>
</dbReference>
<dbReference type="FunFam" id="3.50.50.60:FF:000235">
    <property type="entry name" value="Glutathione reductase"/>
    <property type="match status" value="1"/>
</dbReference>
<evidence type="ECO:0000256" key="5">
    <source>
        <dbReference type="ARBA" id="ARBA00017111"/>
    </source>
</evidence>
<dbReference type="GO" id="GO:0005829">
    <property type="term" value="C:cytosol"/>
    <property type="evidence" value="ECO:0007669"/>
    <property type="project" value="TreeGrafter"/>
</dbReference>
<comment type="subcellular location">
    <subcellularLocation>
        <location evidence="14">Cytoplasm</location>
    </subcellularLocation>
</comment>
<dbReference type="FunFam" id="3.30.390.30:FF:000003">
    <property type="entry name" value="Glutathione reductase"/>
    <property type="match status" value="1"/>
</dbReference>
<evidence type="ECO:0000256" key="11">
    <source>
        <dbReference type="ARBA" id="ARBA00049142"/>
    </source>
</evidence>
<evidence type="ECO:0000256" key="14">
    <source>
        <dbReference type="RuleBase" id="RU365016"/>
    </source>
</evidence>
<dbReference type="Proteomes" id="UP000242875">
    <property type="component" value="Unassembled WGS sequence"/>
</dbReference>
<dbReference type="InterPro" id="IPR023473">
    <property type="entry name" value="AMMECR1"/>
</dbReference>
<name>A0A261XZ62_9FUNG</name>
<dbReference type="Pfam" id="PF07992">
    <property type="entry name" value="Pyr_redox_2"/>
    <property type="match status" value="1"/>
</dbReference>
<dbReference type="OrthoDB" id="5956163at2759"/>
<dbReference type="AlphaFoldDB" id="A0A261XZ62"/>
<dbReference type="NCBIfam" id="TIGR00296">
    <property type="entry name" value="TIGR00296 family protein"/>
    <property type="match status" value="1"/>
</dbReference>
<keyword evidence="17" id="KW-1185">Reference proteome</keyword>
<evidence type="ECO:0000256" key="10">
    <source>
        <dbReference type="ARBA" id="ARBA00023284"/>
    </source>
</evidence>
<comment type="catalytic activity">
    <reaction evidence="11 14">
        <text>2 glutathione + NADP(+) = glutathione disulfide + NADPH + H(+)</text>
        <dbReference type="Rhea" id="RHEA:11740"/>
        <dbReference type="ChEBI" id="CHEBI:15378"/>
        <dbReference type="ChEBI" id="CHEBI:57783"/>
        <dbReference type="ChEBI" id="CHEBI:57925"/>
        <dbReference type="ChEBI" id="CHEBI:58297"/>
        <dbReference type="ChEBI" id="CHEBI:58349"/>
        <dbReference type="EC" id="1.8.1.7"/>
    </reaction>
</comment>
<dbReference type="InterPro" id="IPR046952">
    <property type="entry name" value="GSHR/TRXR-like"/>
</dbReference>
<keyword evidence="8 13" id="KW-0560">Oxidoreductase</keyword>
<keyword evidence="9" id="KW-1015">Disulfide bond</keyword>
<evidence type="ECO:0000256" key="9">
    <source>
        <dbReference type="ARBA" id="ARBA00023157"/>
    </source>
</evidence>
<dbReference type="InterPro" id="IPR023753">
    <property type="entry name" value="FAD/NAD-binding_dom"/>
</dbReference>
<dbReference type="SUPFAM" id="SSF55424">
    <property type="entry name" value="FAD/NAD-linked reductases, dimerisation (C-terminal) domain"/>
    <property type="match status" value="1"/>
</dbReference>
<comment type="function">
    <text evidence="12 14">Catalyzes the reduction of glutathione disulfide (GSSG) to reduced glutathione (GSH). Constitutes the major mechanism to maintain a high GSH:GSSG ratio in the cytosol.</text>
</comment>
<dbReference type="Pfam" id="PF01871">
    <property type="entry name" value="AMMECR1"/>
    <property type="match status" value="1"/>
</dbReference>
<evidence type="ECO:0000256" key="2">
    <source>
        <dbReference type="ARBA" id="ARBA00007532"/>
    </source>
</evidence>
<dbReference type="Gene3D" id="3.30.390.30">
    <property type="match status" value="1"/>
</dbReference>
<dbReference type="Gene3D" id="3.30.700.20">
    <property type="entry name" value="Hypothetical protein ph0010, domain 1"/>
    <property type="match status" value="1"/>
</dbReference>
<dbReference type="SUPFAM" id="SSF51905">
    <property type="entry name" value="FAD/NAD(P)-binding domain"/>
    <property type="match status" value="1"/>
</dbReference>
<dbReference type="GO" id="GO:0005739">
    <property type="term" value="C:mitochondrion"/>
    <property type="evidence" value="ECO:0007669"/>
    <property type="project" value="TreeGrafter"/>
</dbReference>
<evidence type="ECO:0000259" key="15">
    <source>
        <dbReference type="PROSITE" id="PS51112"/>
    </source>
</evidence>
<reference evidence="16 17" key="1">
    <citation type="journal article" date="2017" name="Mycologia">
        <title>Bifiguratus adelaidae, gen. et sp. nov., a new member of Mucoromycotina in endophytic and soil-dwelling habitats.</title>
        <authorList>
            <person name="Torres-Cruz T.J."/>
            <person name="Billingsley Tobias T.L."/>
            <person name="Almatruk M."/>
            <person name="Hesse C."/>
            <person name="Kuske C.R."/>
            <person name="Desiro A."/>
            <person name="Benucci G.M."/>
            <person name="Bonito G."/>
            <person name="Stajich J.E."/>
            <person name="Dunlap C."/>
            <person name="Arnold A.E."/>
            <person name="Porras-Alfaro A."/>
        </authorList>
    </citation>
    <scope>NUCLEOTIDE SEQUENCE [LARGE SCALE GENOMIC DNA]</scope>
    <source>
        <strain evidence="16 17">AZ0501</strain>
    </source>
</reference>
<sequence length="838" mass="90842">MVVTTQHCEYCFDVLVAHFEGRKPMVPSFADDEYPLFVTWNIEQHGSSRLRGCIGNFEPHHLHSGLKQYALTSALHDRRFNPISIREVPHLSCAVSLLTDFEVASDWKDWTVGVHGIWIEFEDPDSGKRRTATYLPEVCEDQGWTKKECLDSLLKKGSYRGKVTDDMRNRVKVTRYQSSKLSISYDDYLESREEIMSFNKLFPWAIVGLLCIVSPIKAQSTDATAAPSTAIVPAAAPAAPTAAGPPAYTPLAAPSWPPYQPFAANPIASPIQQLPQANQGFPFNVFQPGYNPGLPASQQANAGQFPMQVQPLNIPGNPLANYKPAWQTGGGLGGLFGQPAPQATPQAPAQAPAPEGGAALHLAQTLKSEVPPVSVANALYDYVVIGGGSGGLASARRAGAHGAKVAIVEDSGKLGGTCVNVGCVPKKVMWNAASIAEALRDAQSYGFGPVNATFDWEHIKDKRDAYVHRLNGIYETNLIKDKVEYLSGHASFLDATTLKVLDGKEEGIIKAKHVLIATGGYPTIPNVPGASLGITSDGFFELEKQPRRVAVVGTGYIGIELAGIFNTLGSQVTVFSRTDQILRSFDPIIKETLLKEMQAQNVHFVSHSNVTSLSRRGSQEHGPIQLHYTRNRGKEQSSEFDCVLWAVGRSPRVEGLSLERAGVVLDSKGYIHSDEWQETSTKGVFALGDVTGRAQLTPVAIAAGRRLSDRLFGGPKFAQSKLDYQNIPTVVFSHPPSGTIGLTEPEAKAMHGQDNIKVYQARFTNMFHAMAQHKEPTAFKIICTGPEERIVGLHLIGRGSDEMLQGFGVAIKMGATKADFDACVAIHPTSSEELVTIR</sequence>
<dbReference type="InterPro" id="IPR016156">
    <property type="entry name" value="FAD/NAD-linked_Rdtase_dimer_sf"/>
</dbReference>
<dbReference type="NCBIfam" id="NF004776">
    <property type="entry name" value="PRK06116.1"/>
    <property type="match status" value="1"/>
</dbReference>
<evidence type="ECO:0000256" key="12">
    <source>
        <dbReference type="ARBA" id="ARBA00056905"/>
    </source>
</evidence>
<feature type="domain" description="AMMECR1" evidence="15">
    <location>
        <begin position="1"/>
        <end position="192"/>
    </location>
</feature>
<dbReference type="Gene3D" id="3.50.50.60">
    <property type="entry name" value="FAD/NAD(P)-binding domain"/>
    <property type="match status" value="2"/>
</dbReference>
<dbReference type="GO" id="GO:0034599">
    <property type="term" value="P:cellular response to oxidative stress"/>
    <property type="evidence" value="ECO:0007669"/>
    <property type="project" value="TreeGrafter"/>
</dbReference>
<dbReference type="PRINTS" id="PR00368">
    <property type="entry name" value="FADPNR"/>
</dbReference>
<dbReference type="InterPro" id="IPR006322">
    <property type="entry name" value="Glutathione_Rdtase_euk/bac"/>
</dbReference>
<dbReference type="EMBL" id="MVBO01000074">
    <property type="protein sequence ID" value="OZJ03660.1"/>
    <property type="molecule type" value="Genomic_DNA"/>
</dbReference>
<keyword evidence="7 13" id="KW-0274">FAD</keyword>
<comment type="similarity">
    <text evidence="2 13">Belongs to the class-I pyridine nucleotide-disulfide oxidoreductase family.</text>
</comment>
<dbReference type="PANTHER" id="PTHR42737:SF2">
    <property type="entry name" value="GLUTATHIONE REDUCTASE"/>
    <property type="match status" value="1"/>
</dbReference>
<evidence type="ECO:0000256" key="1">
    <source>
        <dbReference type="ARBA" id="ARBA00001974"/>
    </source>
</evidence>
<dbReference type="PROSITE" id="PS51112">
    <property type="entry name" value="AMMECR1"/>
    <property type="match status" value="1"/>
</dbReference>
<dbReference type="InterPro" id="IPR012999">
    <property type="entry name" value="Pyr_OxRdtase_I_AS"/>
</dbReference>
<evidence type="ECO:0000256" key="6">
    <source>
        <dbReference type="ARBA" id="ARBA00022630"/>
    </source>
</evidence>
<evidence type="ECO:0000256" key="3">
    <source>
        <dbReference type="ARBA" id="ARBA00011738"/>
    </source>
</evidence>
<dbReference type="InterPro" id="IPR027485">
    <property type="entry name" value="AMMECR1_N"/>
</dbReference>
<evidence type="ECO:0000256" key="4">
    <source>
        <dbReference type="ARBA" id="ARBA00012607"/>
    </source>
</evidence>
<dbReference type="PANTHER" id="PTHR42737">
    <property type="entry name" value="GLUTATHIONE REDUCTASE"/>
    <property type="match status" value="1"/>
</dbReference>
<protein>
    <recommendedName>
        <fullName evidence="5 14">Glutathione reductase</fullName>
        <ecNumber evidence="4 14">1.8.1.7</ecNumber>
    </recommendedName>
</protein>
<comment type="cofactor">
    <cofactor evidence="1 14">
        <name>FAD</name>
        <dbReference type="ChEBI" id="CHEBI:57692"/>
    </cofactor>
</comment>
<keyword evidence="14" id="KW-0963">Cytoplasm</keyword>
<dbReference type="GO" id="GO:0045454">
    <property type="term" value="P:cell redox homeostasis"/>
    <property type="evidence" value="ECO:0007669"/>
    <property type="project" value="InterPro"/>
</dbReference>
<evidence type="ECO:0000313" key="16">
    <source>
        <dbReference type="EMBL" id="OZJ03660.1"/>
    </source>
</evidence>
<dbReference type="SUPFAM" id="SSF143447">
    <property type="entry name" value="AMMECR1-like"/>
    <property type="match status" value="1"/>
</dbReference>
<dbReference type="GO" id="GO:0050660">
    <property type="term" value="F:flavin adenine dinucleotide binding"/>
    <property type="evidence" value="ECO:0007669"/>
    <property type="project" value="InterPro"/>
</dbReference>
<dbReference type="InterPro" id="IPR002733">
    <property type="entry name" value="AMMECR1_domain"/>
</dbReference>
<organism evidence="16 17">
    <name type="scientific">Bifiguratus adelaidae</name>
    <dbReference type="NCBI Taxonomy" id="1938954"/>
    <lineage>
        <taxon>Eukaryota</taxon>
        <taxon>Fungi</taxon>
        <taxon>Fungi incertae sedis</taxon>
        <taxon>Mucoromycota</taxon>
        <taxon>Mucoromycotina</taxon>
        <taxon>Endogonomycetes</taxon>
        <taxon>Endogonales</taxon>
        <taxon>Endogonales incertae sedis</taxon>
        <taxon>Bifiguratus</taxon>
    </lineage>
</organism>
<keyword evidence="10 13" id="KW-0676">Redox-active center</keyword>
<evidence type="ECO:0000256" key="8">
    <source>
        <dbReference type="ARBA" id="ARBA00023002"/>
    </source>
</evidence>
<dbReference type="InterPro" id="IPR004099">
    <property type="entry name" value="Pyr_nucl-diS_OxRdtase_dimer"/>
</dbReference>
<accession>A0A261XZ62</accession>
<evidence type="ECO:0000256" key="13">
    <source>
        <dbReference type="RuleBase" id="RU003691"/>
    </source>
</evidence>